<feature type="region of interest" description="Disordered" evidence="1">
    <location>
        <begin position="42"/>
        <end position="148"/>
    </location>
</feature>
<organism evidence="2 3">
    <name type="scientific">Giardia muris</name>
    <dbReference type="NCBI Taxonomy" id="5742"/>
    <lineage>
        <taxon>Eukaryota</taxon>
        <taxon>Metamonada</taxon>
        <taxon>Diplomonadida</taxon>
        <taxon>Hexamitidae</taxon>
        <taxon>Giardiinae</taxon>
        <taxon>Giardia</taxon>
    </lineage>
</organism>
<comment type="caution">
    <text evidence="2">The sequence shown here is derived from an EMBL/GenBank/DDBJ whole genome shotgun (WGS) entry which is preliminary data.</text>
</comment>
<dbReference type="EMBL" id="VDLU01000003">
    <property type="protein sequence ID" value="TNJ27467.1"/>
    <property type="molecule type" value="Genomic_DNA"/>
</dbReference>
<keyword evidence="3" id="KW-1185">Reference proteome</keyword>
<feature type="region of interest" description="Disordered" evidence="1">
    <location>
        <begin position="174"/>
        <end position="219"/>
    </location>
</feature>
<dbReference type="VEuPathDB" id="GiardiaDB:GMRT_12463"/>
<proteinExistence type="predicted"/>
<evidence type="ECO:0000313" key="3">
    <source>
        <dbReference type="Proteomes" id="UP000315496"/>
    </source>
</evidence>
<feature type="compositionally biased region" description="Polar residues" evidence="1">
    <location>
        <begin position="99"/>
        <end position="142"/>
    </location>
</feature>
<feature type="compositionally biased region" description="Polar residues" evidence="1">
    <location>
        <begin position="79"/>
        <end position="88"/>
    </location>
</feature>
<evidence type="ECO:0000313" key="2">
    <source>
        <dbReference type="EMBL" id="TNJ27467.1"/>
    </source>
</evidence>
<name>A0A4Z1T343_GIAMU</name>
<dbReference type="Proteomes" id="UP000315496">
    <property type="component" value="Chromosome 3"/>
</dbReference>
<protein>
    <submittedName>
        <fullName evidence="2">Uncharacterized protein</fullName>
    </submittedName>
</protein>
<sequence>MSRGQSPRLAEVYAVGARLQETWRTRTGAYLVEQTCRAAQERKQYLKSPKSTSDDSRSTQPHLPPLRIAAPEREEAKMVTNSQVTSPGTYCPLRKVENSGCNSEDTQPTMGENSSTTRASQGATASPSHSSESQAIVSQARTSPRRAAWRSRLIDTPITMSEEAFRCVVGLTESSSARAEPRHESPSPHLYSSSRGQEVRQVPVSPPEKEKVSAKQQNTKHKLDAIVRLHPMPRPRSPLARPQALLPYNPRRTTKEYREAIKEMDLPRIQPMRPPDASLKGEVDTGLGYGMRNKCAAQLFAFDPINIVLRRRTTNYDNELSATFVSNGILSSKRRPYKPIEK</sequence>
<dbReference type="OrthoDB" id="10258718at2759"/>
<accession>A0A4Z1T343</accession>
<dbReference type="AlphaFoldDB" id="A0A4Z1T343"/>
<reference evidence="2 3" key="1">
    <citation type="submission" date="2019-05" db="EMBL/GenBank/DDBJ databases">
        <title>The compact genome of Giardia muris reveals important steps in the evolution of intestinal protozoan parasites.</title>
        <authorList>
            <person name="Xu F."/>
            <person name="Jimenez-Gonzalez A."/>
            <person name="Einarsson E."/>
            <person name="Astvaldsson A."/>
            <person name="Peirasmaki D."/>
            <person name="Eckmann L."/>
            <person name="Andersson J.O."/>
            <person name="Svard S.G."/>
            <person name="Jerlstrom-Hultqvist J."/>
        </authorList>
    </citation>
    <scope>NUCLEOTIDE SEQUENCE [LARGE SCALE GENOMIC DNA]</scope>
    <source>
        <strain evidence="2 3">Roberts-Thomson</strain>
    </source>
</reference>
<evidence type="ECO:0000256" key="1">
    <source>
        <dbReference type="SAM" id="MobiDB-lite"/>
    </source>
</evidence>
<gene>
    <name evidence="2" type="ORF">GMRT_12463</name>
</gene>